<protein>
    <submittedName>
        <fullName evidence="2">Uncharacterized protein</fullName>
    </submittedName>
</protein>
<feature type="transmembrane region" description="Helical" evidence="1">
    <location>
        <begin position="37"/>
        <end position="53"/>
    </location>
</feature>
<evidence type="ECO:0000313" key="2">
    <source>
        <dbReference type="EMBL" id="AFY91941.1"/>
    </source>
</evidence>
<gene>
    <name evidence="2" type="ORF">Cha6605_0666</name>
</gene>
<dbReference type="RefSeq" id="WP_015158135.1">
    <property type="nucleotide sequence ID" value="NC_019697.1"/>
</dbReference>
<keyword evidence="1" id="KW-1133">Transmembrane helix</keyword>
<dbReference type="KEGG" id="cmp:Cha6605_0666"/>
<dbReference type="HOGENOM" id="CLU_2951846_0_0_3"/>
<keyword evidence="1" id="KW-0472">Membrane</keyword>
<dbReference type="OrthoDB" id="532694at2"/>
<name>K9UBY5_CHAP6</name>
<keyword evidence="3" id="KW-1185">Reference proteome</keyword>
<dbReference type="Proteomes" id="UP000010366">
    <property type="component" value="Chromosome"/>
</dbReference>
<dbReference type="EMBL" id="CP003600">
    <property type="protein sequence ID" value="AFY91941.1"/>
    <property type="molecule type" value="Genomic_DNA"/>
</dbReference>
<accession>K9UBY5</accession>
<evidence type="ECO:0000313" key="3">
    <source>
        <dbReference type="Proteomes" id="UP000010366"/>
    </source>
</evidence>
<evidence type="ECO:0000256" key="1">
    <source>
        <dbReference type="SAM" id="Phobius"/>
    </source>
</evidence>
<reference evidence="2 3" key="1">
    <citation type="submission" date="2012-05" db="EMBL/GenBank/DDBJ databases">
        <title>Finished chromosome of genome of Chamaesiphon sp. PCC 6605.</title>
        <authorList>
            <consortium name="US DOE Joint Genome Institute"/>
            <person name="Gugger M."/>
            <person name="Coursin T."/>
            <person name="Rippka R."/>
            <person name="Tandeau De Marsac N."/>
            <person name="Huntemann M."/>
            <person name="Wei C.-L."/>
            <person name="Han J."/>
            <person name="Detter J.C."/>
            <person name="Han C."/>
            <person name="Tapia R."/>
            <person name="Chen A."/>
            <person name="Kyrpides N."/>
            <person name="Mavromatis K."/>
            <person name="Markowitz V."/>
            <person name="Szeto E."/>
            <person name="Ivanova N."/>
            <person name="Pagani I."/>
            <person name="Pati A."/>
            <person name="Goodwin L."/>
            <person name="Nordberg H.P."/>
            <person name="Cantor M.N."/>
            <person name="Hua S.X."/>
            <person name="Woyke T."/>
            <person name="Kerfeld C.A."/>
        </authorList>
    </citation>
    <scope>NUCLEOTIDE SEQUENCE [LARGE SCALE GENOMIC DNA]</scope>
    <source>
        <strain evidence="3">ATCC 27169 / PCC 6605</strain>
    </source>
</reference>
<sequence>MVKSKPKLFLLLLPATLSMGYFTLVSGLDVNIFSKEMLIMMPLQVLAFVYVGYHNSRKL</sequence>
<dbReference type="STRING" id="1173020.Cha6605_0666"/>
<dbReference type="AlphaFoldDB" id="K9UBY5"/>
<keyword evidence="1" id="KW-0812">Transmembrane</keyword>
<proteinExistence type="predicted"/>
<organism evidence="2 3">
    <name type="scientific">Chamaesiphon minutus (strain ATCC 27169 / PCC 6605)</name>
    <dbReference type="NCBI Taxonomy" id="1173020"/>
    <lineage>
        <taxon>Bacteria</taxon>
        <taxon>Bacillati</taxon>
        <taxon>Cyanobacteriota</taxon>
        <taxon>Cyanophyceae</taxon>
        <taxon>Gomontiellales</taxon>
        <taxon>Chamaesiphonaceae</taxon>
        <taxon>Chamaesiphon</taxon>
    </lineage>
</organism>